<comment type="caution">
    <text evidence="3">The sequence shown here is derived from an EMBL/GenBank/DDBJ whole genome shotgun (WGS) entry which is preliminary data.</text>
</comment>
<accession>X1UAV3</accession>
<evidence type="ECO:0000313" key="3">
    <source>
        <dbReference type="EMBL" id="GAI96975.1"/>
    </source>
</evidence>
<protein>
    <recommendedName>
        <fullName evidence="2">KfrA N-terminal DNA-binding domain-containing protein</fullName>
    </recommendedName>
</protein>
<dbReference type="Pfam" id="PF11740">
    <property type="entry name" value="KfrA_N"/>
    <property type="match status" value="1"/>
</dbReference>
<evidence type="ECO:0000259" key="2">
    <source>
        <dbReference type="Pfam" id="PF11740"/>
    </source>
</evidence>
<organism evidence="3">
    <name type="scientific">marine sediment metagenome</name>
    <dbReference type="NCBI Taxonomy" id="412755"/>
    <lineage>
        <taxon>unclassified sequences</taxon>
        <taxon>metagenomes</taxon>
        <taxon>ecological metagenomes</taxon>
    </lineage>
</organism>
<name>X1UAV3_9ZZZZ</name>
<dbReference type="AlphaFoldDB" id="X1UAV3"/>
<sequence>MARSGLLKLDVKKARDSLLAQQINPSVDAVRVALGNTGSKTTIHKYLKELDDDTDRPSPSISESLVDLVARLAEQLQLEAGSQVDEIRSQLTEKDREHVTAISEQQNAIAALSSQVVQLESDLSREKTSAAAVQKLLQQETLARHAADQQVVHLKERLAENESHRQSLEEKHLHAREALEHYRQSVKEQRDQDQRRHEQQIQQLQAEMRQLQQSLVIKQEEVTRLNQD</sequence>
<gene>
    <name evidence="3" type="ORF">S12H4_35208</name>
</gene>
<dbReference type="InterPro" id="IPR021104">
    <property type="entry name" value="KfrA_DNA-bd_N"/>
</dbReference>
<evidence type="ECO:0000256" key="1">
    <source>
        <dbReference type="SAM" id="Coils"/>
    </source>
</evidence>
<feature type="coiled-coil region" evidence="1">
    <location>
        <begin position="151"/>
        <end position="228"/>
    </location>
</feature>
<proteinExistence type="predicted"/>
<feature type="domain" description="KfrA N-terminal DNA-binding" evidence="2">
    <location>
        <begin position="10"/>
        <end position="115"/>
    </location>
</feature>
<dbReference type="EMBL" id="BARW01020895">
    <property type="protein sequence ID" value="GAI96975.1"/>
    <property type="molecule type" value="Genomic_DNA"/>
</dbReference>
<keyword evidence="1" id="KW-0175">Coiled coil</keyword>
<reference evidence="3" key="1">
    <citation type="journal article" date="2014" name="Front. Microbiol.">
        <title>High frequency of phylogenetically diverse reductive dehalogenase-homologous genes in deep subseafloor sedimentary metagenomes.</title>
        <authorList>
            <person name="Kawai M."/>
            <person name="Futagami T."/>
            <person name="Toyoda A."/>
            <person name="Takaki Y."/>
            <person name="Nishi S."/>
            <person name="Hori S."/>
            <person name="Arai W."/>
            <person name="Tsubouchi T."/>
            <person name="Morono Y."/>
            <person name="Uchiyama I."/>
            <person name="Ito T."/>
            <person name="Fujiyama A."/>
            <person name="Inagaki F."/>
            <person name="Takami H."/>
        </authorList>
    </citation>
    <scope>NUCLEOTIDE SEQUENCE</scope>
    <source>
        <strain evidence="3">Expedition CK06-06</strain>
    </source>
</reference>
<feature type="non-terminal residue" evidence="3">
    <location>
        <position position="228"/>
    </location>
</feature>